<dbReference type="InterPro" id="IPR036864">
    <property type="entry name" value="Zn2-C6_fun-type_DNA-bd_sf"/>
</dbReference>
<evidence type="ECO:0000259" key="5">
    <source>
        <dbReference type="PROSITE" id="PS50048"/>
    </source>
</evidence>
<dbReference type="PROSITE" id="PS00463">
    <property type="entry name" value="ZN2_CY6_FUNGAL_1"/>
    <property type="match status" value="1"/>
</dbReference>
<accession>A0A9N9JHM0</accession>
<dbReference type="PANTHER" id="PTHR31069">
    <property type="entry name" value="OLEATE-ACTIVATED TRANSCRIPTION FACTOR 1-RELATED"/>
    <property type="match status" value="1"/>
</dbReference>
<gene>
    <name evidence="6" type="ORF">DERYTH_LOCUS19497</name>
</gene>
<evidence type="ECO:0000313" key="6">
    <source>
        <dbReference type="EMBL" id="CAG8779714.1"/>
    </source>
</evidence>
<dbReference type="Proteomes" id="UP000789405">
    <property type="component" value="Unassembled WGS sequence"/>
</dbReference>
<dbReference type="InterPro" id="IPR001138">
    <property type="entry name" value="Zn2Cys6_DnaBD"/>
</dbReference>
<organism evidence="6 7">
    <name type="scientific">Dentiscutata erythropus</name>
    <dbReference type="NCBI Taxonomy" id="1348616"/>
    <lineage>
        <taxon>Eukaryota</taxon>
        <taxon>Fungi</taxon>
        <taxon>Fungi incertae sedis</taxon>
        <taxon>Mucoromycota</taxon>
        <taxon>Glomeromycotina</taxon>
        <taxon>Glomeromycetes</taxon>
        <taxon>Diversisporales</taxon>
        <taxon>Gigasporaceae</taxon>
        <taxon>Dentiscutata</taxon>
    </lineage>
</organism>
<keyword evidence="4" id="KW-0539">Nucleus</keyword>
<comment type="caution">
    <text evidence="6">The sequence shown here is derived from an EMBL/GenBank/DDBJ whole genome shotgun (WGS) entry which is preliminary data.</text>
</comment>
<dbReference type="CDD" id="cd00067">
    <property type="entry name" value="GAL4"/>
    <property type="match status" value="1"/>
</dbReference>
<dbReference type="SUPFAM" id="SSF57701">
    <property type="entry name" value="Zn2/Cys6 DNA-binding domain"/>
    <property type="match status" value="1"/>
</dbReference>
<dbReference type="Gene3D" id="4.10.240.10">
    <property type="entry name" value="Zn(2)-C6 fungal-type DNA-binding domain"/>
    <property type="match status" value="1"/>
</dbReference>
<proteinExistence type="predicted"/>
<protein>
    <submittedName>
        <fullName evidence="6">7947_t:CDS:1</fullName>
    </submittedName>
</protein>
<reference evidence="6" key="1">
    <citation type="submission" date="2021-06" db="EMBL/GenBank/DDBJ databases">
        <authorList>
            <person name="Kallberg Y."/>
            <person name="Tangrot J."/>
            <person name="Rosling A."/>
        </authorList>
    </citation>
    <scope>NUCLEOTIDE SEQUENCE</scope>
    <source>
        <strain evidence="6">MA453B</strain>
    </source>
</reference>
<keyword evidence="2" id="KW-0238">DNA-binding</keyword>
<dbReference type="Pfam" id="PF00172">
    <property type="entry name" value="Zn_clus"/>
    <property type="match status" value="1"/>
</dbReference>
<evidence type="ECO:0000256" key="4">
    <source>
        <dbReference type="ARBA" id="ARBA00023242"/>
    </source>
</evidence>
<dbReference type="GO" id="GO:0008270">
    <property type="term" value="F:zinc ion binding"/>
    <property type="evidence" value="ECO:0007669"/>
    <property type="project" value="InterPro"/>
</dbReference>
<evidence type="ECO:0000256" key="2">
    <source>
        <dbReference type="ARBA" id="ARBA00023125"/>
    </source>
</evidence>
<dbReference type="PROSITE" id="PS50048">
    <property type="entry name" value="ZN2_CY6_FUNGAL_2"/>
    <property type="match status" value="1"/>
</dbReference>
<dbReference type="GO" id="GO:0000981">
    <property type="term" value="F:DNA-binding transcription factor activity, RNA polymerase II-specific"/>
    <property type="evidence" value="ECO:0007669"/>
    <property type="project" value="InterPro"/>
</dbReference>
<keyword evidence="3" id="KW-0804">Transcription</keyword>
<dbReference type="OrthoDB" id="1393670at2759"/>
<keyword evidence="1" id="KW-0805">Transcription regulation</keyword>
<dbReference type="PANTHER" id="PTHR31069:SF32">
    <property type="entry name" value="ARGININE METABOLISM REGULATION PROTEIN II"/>
    <property type="match status" value="1"/>
</dbReference>
<sequence length="220" mass="24901">ALLSYVVSQDPLYDPLIHSTSRVKPKNSMACSHCKKSKAKCSYLGNNPCKRCVERGLECTFYPQKRRGPKPGKKTKSDTSNLAVFQKLNQDYTRKAHKLGFDIHRIVASPNNSDVAIPNYNTILPIEENLIMALNSSSTWEDNNNQCFFTNNGTEAETDPMSTLPYPNHIQLISHSFPFTYSAPFQRSRNNTDDMYFISSSSKVAQISGTNHQRRKSKNQ</sequence>
<dbReference type="EMBL" id="CAJVPY010021482">
    <property type="protein sequence ID" value="CAG8779714.1"/>
    <property type="molecule type" value="Genomic_DNA"/>
</dbReference>
<evidence type="ECO:0000256" key="3">
    <source>
        <dbReference type="ARBA" id="ARBA00023163"/>
    </source>
</evidence>
<dbReference type="InterPro" id="IPR050675">
    <property type="entry name" value="OAF3"/>
</dbReference>
<name>A0A9N9JHM0_9GLOM</name>
<feature type="domain" description="Zn(2)-C6 fungal-type" evidence="5">
    <location>
        <begin position="30"/>
        <end position="61"/>
    </location>
</feature>
<keyword evidence="7" id="KW-1185">Reference proteome</keyword>
<feature type="non-terminal residue" evidence="6">
    <location>
        <position position="1"/>
    </location>
</feature>
<dbReference type="AlphaFoldDB" id="A0A9N9JHM0"/>
<evidence type="ECO:0000313" key="7">
    <source>
        <dbReference type="Proteomes" id="UP000789405"/>
    </source>
</evidence>
<dbReference type="GO" id="GO:0003677">
    <property type="term" value="F:DNA binding"/>
    <property type="evidence" value="ECO:0007669"/>
    <property type="project" value="UniProtKB-KW"/>
</dbReference>
<evidence type="ECO:0000256" key="1">
    <source>
        <dbReference type="ARBA" id="ARBA00023015"/>
    </source>
</evidence>
<dbReference type="SMART" id="SM00066">
    <property type="entry name" value="GAL4"/>
    <property type="match status" value="1"/>
</dbReference>